<dbReference type="Proteomes" id="UP000694569">
    <property type="component" value="Unplaced"/>
</dbReference>
<dbReference type="GO" id="GO:0006580">
    <property type="term" value="P:ethanolamine metabolic process"/>
    <property type="evidence" value="ECO:0007669"/>
    <property type="project" value="TreeGrafter"/>
</dbReference>
<gene>
    <name evidence="4" type="primary">GDE1</name>
</gene>
<dbReference type="PROSITE" id="PS51704">
    <property type="entry name" value="GP_PDE"/>
    <property type="match status" value="1"/>
</dbReference>
<dbReference type="AlphaFoldDB" id="A0A8C5QJW6"/>
<dbReference type="SUPFAM" id="SSF51695">
    <property type="entry name" value="PLC-like phosphodiesterases"/>
    <property type="match status" value="2"/>
</dbReference>
<accession>A0A8C5QJW6</accession>
<reference evidence="4" key="1">
    <citation type="submission" date="2025-08" db="UniProtKB">
        <authorList>
            <consortium name="Ensembl"/>
        </authorList>
    </citation>
    <scope>IDENTIFICATION</scope>
</reference>
<dbReference type="GO" id="GO:0070291">
    <property type="term" value="P:N-acylethanolamine metabolic process"/>
    <property type="evidence" value="ECO:0007669"/>
    <property type="project" value="TreeGrafter"/>
</dbReference>
<dbReference type="PANTHER" id="PTHR46320">
    <property type="entry name" value="GLYCEROPHOSPHODIESTER PHOSPHODIESTERASE 1"/>
    <property type="match status" value="1"/>
</dbReference>
<keyword evidence="5" id="KW-1185">Reference proteome</keyword>
<evidence type="ECO:0000259" key="3">
    <source>
        <dbReference type="PROSITE" id="PS51704"/>
    </source>
</evidence>
<dbReference type="GO" id="GO:0005886">
    <property type="term" value="C:plasma membrane"/>
    <property type="evidence" value="ECO:0007669"/>
    <property type="project" value="TreeGrafter"/>
</dbReference>
<dbReference type="OrthoDB" id="197419at2759"/>
<dbReference type="GO" id="GO:0008889">
    <property type="term" value="F:glycerophosphodiester phosphodiesterase activity"/>
    <property type="evidence" value="ECO:0007669"/>
    <property type="project" value="TreeGrafter"/>
</dbReference>
<dbReference type="GO" id="GO:0006644">
    <property type="term" value="P:phospholipid metabolic process"/>
    <property type="evidence" value="ECO:0007669"/>
    <property type="project" value="TreeGrafter"/>
</dbReference>
<evidence type="ECO:0000256" key="2">
    <source>
        <dbReference type="SAM" id="MobiDB-lite"/>
    </source>
</evidence>
<dbReference type="Pfam" id="PF03009">
    <property type="entry name" value="GDPD"/>
    <property type="match status" value="1"/>
</dbReference>
<proteinExistence type="inferred from homology"/>
<dbReference type="InterPro" id="IPR030395">
    <property type="entry name" value="GP_PDE_dom"/>
</dbReference>
<dbReference type="CDD" id="cd08573">
    <property type="entry name" value="GDPD_GDE1"/>
    <property type="match status" value="1"/>
</dbReference>
<evidence type="ECO:0000313" key="5">
    <source>
        <dbReference type="Proteomes" id="UP000694569"/>
    </source>
</evidence>
<protein>
    <submittedName>
        <fullName evidence="4">Glycerophosphodiester phosphodiesterase 1</fullName>
    </submittedName>
</protein>
<dbReference type="PANTHER" id="PTHR46320:SF1">
    <property type="entry name" value="GLYCEROPHOSPHODIESTER PHOSPHODIESTERASE 1"/>
    <property type="match status" value="1"/>
</dbReference>
<organism evidence="4 5">
    <name type="scientific">Leptobrachium leishanense</name>
    <name type="common">Leishan spiny toad</name>
    <dbReference type="NCBI Taxonomy" id="445787"/>
    <lineage>
        <taxon>Eukaryota</taxon>
        <taxon>Metazoa</taxon>
        <taxon>Chordata</taxon>
        <taxon>Craniata</taxon>
        <taxon>Vertebrata</taxon>
        <taxon>Euteleostomi</taxon>
        <taxon>Amphibia</taxon>
        <taxon>Batrachia</taxon>
        <taxon>Anura</taxon>
        <taxon>Pelobatoidea</taxon>
        <taxon>Megophryidae</taxon>
        <taxon>Leptobrachium</taxon>
    </lineage>
</organism>
<sequence>MLWGESLLVSFSGLFVVLLLLSRSPLLSSSLTCALFLLLAAVRFPPLPSSRTLQVLKPRGRVSAIAHRGGGHDAPENTLAAIRTEVQAQPTPEAGEVRGNQEWIPGCLDTSPDSGKSRTGTRFWKGNSTLLALPPASSTTAPHAAKNGATGVELDVEFTSDGVPILMHDDTVDRTTDGTGKLSDLTYDDIRRLNAAAKHRLSNEFPDEKVPTLDEAVRECLHHNLIIYFDVKGHADEAADALRKLYASYSHLYNSSIVCSFQPSVIYKMRQADPNVVTALTHRPWSLSHFGDGKKKFDSFLKHYWHMFLDVLLDWGQHNILWNFCGVSAFLMQKNYISGVVYFAAPGSDAVQAAAMRCYPSSCASLGFISFVCGRYCNVLSHISCSSVFYFCILYVFK</sequence>
<evidence type="ECO:0000313" key="4">
    <source>
        <dbReference type="Ensembl" id="ENSLLEP00000037858.1"/>
    </source>
</evidence>
<comment type="similarity">
    <text evidence="1">Belongs to the glycerophosphoryl diester phosphodiesterase family.</text>
</comment>
<evidence type="ECO:0000256" key="1">
    <source>
        <dbReference type="ARBA" id="ARBA00007277"/>
    </source>
</evidence>
<name>A0A8C5QJW6_9ANUR</name>
<feature type="domain" description="GP-PDE" evidence="3">
    <location>
        <begin position="117"/>
        <end position="398"/>
    </location>
</feature>
<feature type="region of interest" description="Disordered" evidence="2">
    <location>
        <begin position="92"/>
        <end position="118"/>
    </location>
</feature>
<reference evidence="4" key="2">
    <citation type="submission" date="2025-09" db="UniProtKB">
        <authorList>
            <consortium name="Ensembl"/>
        </authorList>
    </citation>
    <scope>IDENTIFICATION</scope>
</reference>
<dbReference type="Gene3D" id="3.20.20.190">
    <property type="entry name" value="Phosphatidylinositol (PI) phosphodiesterase"/>
    <property type="match status" value="2"/>
</dbReference>
<dbReference type="GeneTree" id="ENSGT00510000047820"/>
<dbReference type="Ensembl" id="ENSLLET00000039319.1">
    <property type="protein sequence ID" value="ENSLLEP00000037858.1"/>
    <property type="gene ID" value="ENSLLEG00000023992.1"/>
</dbReference>
<dbReference type="InterPro" id="IPR017946">
    <property type="entry name" value="PLC-like_Pdiesterase_TIM-brl"/>
</dbReference>